<evidence type="ECO:0000313" key="3">
    <source>
        <dbReference type="Proteomes" id="UP000642748"/>
    </source>
</evidence>
<dbReference type="Gene3D" id="3.20.20.190">
    <property type="entry name" value="Phosphatidylinositol (PI) phosphodiesterase"/>
    <property type="match status" value="1"/>
</dbReference>
<dbReference type="PANTHER" id="PTHR46211">
    <property type="entry name" value="GLYCEROPHOSPHORYL DIESTER PHOSPHODIESTERASE"/>
    <property type="match status" value="1"/>
</dbReference>
<evidence type="ECO:0000259" key="1">
    <source>
        <dbReference type="PROSITE" id="PS51704"/>
    </source>
</evidence>
<proteinExistence type="predicted"/>
<gene>
    <name evidence="2" type="ORF">Raf01_75680</name>
</gene>
<sequence>MARPFRITGHRGAMGYMPENTLASYRQAVQDGVDEIELDLRLSKDGHIVLLHDSTVDRTTDGHGAVEDLTLAELQSLDAGAGERIPTFDEALAAIDITILAEIKADAVVEPLRRLLAARPELRHRIQPMCFRARNLEPLVRSFDDVRCALLADEGSEDLLDRAVGLGVAWVGVGWPGSSPELIRAAHERGLEYCLWPAPTRVEVERARDWGADGVTTDYPADVIEAPV</sequence>
<evidence type="ECO:0000313" key="2">
    <source>
        <dbReference type="EMBL" id="GIH19396.1"/>
    </source>
</evidence>
<protein>
    <submittedName>
        <fullName evidence="2">Glycerophosphoryl diester phosphodiesterase</fullName>
    </submittedName>
</protein>
<organism evidence="2 3">
    <name type="scientific">Rugosimonospora africana</name>
    <dbReference type="NCBI Taxonomy" id="556532"/>
    <lineage>
        <taxon>Bacteria</taxon>
        <taxon>Bacillati</taxon>
        <taxon>Actinomycetota</taxon>
        <taxon>Actinomycetes</taxon>
        <taxon>Micromonosporales</taxon>
        <taxon>Micromonosporaceae</taxon>
        <taxon>Rugosimonospora</taxon>
    </lineage>
</organism>
<dbReference type="PANTHER" id="PTHR46211:SF1">
    <property type="entry name" value="GLYCEROPHOSPHODIESTER PHOSPHODIESTERASE, CYTOPLASMIC"/>
    <property type="match status" value="1"/>
</dbReference>
<dbReference type="SUPFAM" id="SSF51695">
    <property type="entry name" value="PLC-like phosphodiesterases"/>
    <property type="match status" value="1"/>
</dbReference>
<dbReference type="RefSeq" id="WP_203922857.1">
    <property type="nucleotide sequence ID" value="NZ_BONZ01000080.1"/>
</dbReference>
<dbReference type="PROSITE" id="PS51704">
    <property type="entry name" value="GP_PDE"/>
    <property type="match status" value="1"/>
</dbReference>
<dbReference type="Proteomes" id="UP000642748">
    <property type="component" value="Unassembled WGS sequence"/>
</dbReference>
<name>A0A8J3QZE3_9ACTN</name>
<comment type="caution">
    <text evidence="2">The sequence shown here is derived from an EMBL/GenBank/DDBJ whole genome shotgun (WGS) entry which is preliminary data.</text>
</comment>
<dbReference type="PROSITE" id="PS50007">
    <property type="entry name" value="PIPLC_X_DOMAIN"/>
    <property type="match status" value="1"/>
</dbReference>
<dbReference type="GO" id="GO:0006629">
    <property type="term" value="P:lipid metabolic process"/>
    <property type="evidence" value="ECO:0007669"/>
    <property type="project" value="InterPro"/>
</dbReference>
<dbReference type="GO" id="GO:0008081">
    <property type="term" value="F:phosphoric diester hydrolase activity"/>
    <property type="evidence" value="ECO:0007669"/>
    <property type="project" value="InterPro"/>
</dbReference>
<dbReference type="AlphaFoldDB" id="A0A8J3QZE3"/>
<dbReference type="InterPro" id="IPR017946">
    <property type="entry name" value="PLC-like_Pdiesterase_TIM-brl"/>
</dbReference>
<reference evidence="2" key="1">
    <citation type="submission" date="2021-01" db="EMBL/GenBank/DDBJ databases">
        <title>Whole genome shotgun sequence of Rugosimonospora africana NBRC 104875.</title>
        <authorList>
            <person name="Komaki H."/>
            <person name="Tamura T."/>
        </authorList>
    </citation>
    <scope>NUCLEOTIDE SEQUENCE</scope>
    <source>
        <strain evidence="2">NBRC 104875</strain>
    </source>
</reference>
<keyword evidence="3" id="KW-1185">Reference proteome</keyword>
<dbReference type="InterPro" id="IPR030395">
    <property type="entry name" value="GP_PDE_dom"/>
</dbReference>
<accession>A0A8J3QZE3</accession>
<dbReference type="Pfam" id="PF03009">
    <property type="entry name" value="GDPD"/>
    <property type="match status" value="1"/>
</dbReference>
<dbReference type="EMBL" id="BONZ01000080">
    <property type="protein sequence ID" value="GIH19396.1"/>
    <property type="molecule type" value="Genomic_DNA"/>
</dbReference>
<feature type="domain" description="GP-PDE" evidence="1">
    <location>
        <begin position="5"/>
        <end position="227"/>
    </location>
</feature>